<proteinExistence type="predicted"/>
<evidence type="ECO:0000256" key="1">
    <source>
        <dbReference type="SAM" id="MobiDB-lite"/>
    </source>
</evidence>
<dbReference type="EMBL" id="CDHN01000004">
    <property type="protein sequence ID" value="CEJ91861.1"/>
    <property type="molecule type" value="Genomic_DNA"/>
</dbReference>
<accession>A0A0A1T3V3</accession>
<protein>
    <recommendedName>
        <fullName evidence="5">3-carboxymuconate cyclase</fullName>
    </recommendedName>
</protein>
<reference evidence="3 4" key="1">
    <citation type="journal article" date="2015" name="Genome Announc.">
        <title>Draft Genome Sequence and Gene Annotation of the Entomopathogenic Fungus Verticillium hemipterigenum.</title>
        <authorList>
            <person name="Horn F."/>
            <person name="Habel A."/>
            <person name="Scharf D.H."/>
            <person name="Dworschak J."/>
            <person name="Brakhage A.A."/>
            <person name="Guthke R."/>
            <person name="Hertweck C."/>
            <person name="Linde J."/>
        </authorList>
    </citation>
    <scope>NUCLEOTIDE SEQUENCE [LARGE SCALE GENOMIC DNA]</scope>
</reference>
<evidence type="ECO:0000313" key="3">
    <source>
        <dbReference type="EMBL" id="CEJ91861.1"/>
    </source>
</evidence>
<evidence type="ECO:0000313" key="4">
    <source>
        <dbReference type="Proteomes" id="UP000039046"/>
    </source>
</evidence>
<feature type="chain" id="PRO_5001978842" description="3-carboxymuconate cyclase" evidence="2">
    <location>
        <begin position="24"/>
        <end position="574"/>
    </location>
</feature>
<sequence>MPSPSASATLCLGLLAASGLVSAMPNMPNMQPPAPATVTVTVSANGCAPSGAPAPAAPPKVVKVDNNALAKNATLKVGKAIYLITNGERNSVVALRILPDGTLSGGSSTPSGQKGGTGTDGSTKKPAAKDGLFSQSALTIAGNNLFAVNAGSNTVSMFNIDPNDVGRLTQVGRPVSVPGDFPNTIAATSAGQIVCVGMTGAKAGISCANFGRKGVGRMDNLRKFDLNQTNPPVGPTNTVSQLFFSGKHLFATVKGDPEKKNLGFLDAFEIQNRDVKRNSMYPGAYSGAYPDASKAKDADADKAKEEADKKAKEEAEKNKDEQDKKNKEEQDKKNKEEQDKKNKEEQDKKNKEEQDKKKKEEDDKKKKEEDDKKKKEEEDKKKKEEEDKKKKDGNKNKGKKLNLAKKLSTTEIKSVINGTAVLFGAAPIPGTGDIFATDASFGAVILGTNGEGRATLKHSTKIDKQKATCWVTISGVTRTAFVTDVAAARIVEMSVTDGKVLGEIDVTSTNATGLIDLKAAGGFLYALAPGDGKIPSQVIVVDVKGGAKGAKIVQKVDLGIFGGVNTIQGMAILQ</sequence>
<gene>
    <name evidence="3" type="ORF">VHEMI07549</name>
</gene>
<name>A0A0A1T3V3_9HYPO</name>
<feature type="region of interest" description="Disordered" evidence="1">
    <location>
        <begin position="103"/>
        <end position="128"/>
    </location>
</feature>
<feature type="compositionally biased region" description="Low complexity" evidence="1">
    <location>
        <begin position="103"/>
        <end position="112"/>
    </location>
</feature>
<feature type="compositionally biased region" description="Basic and acidic residues" evidence="1">
    <location>
        <begin position="293"/>
        <end position="395"/>
    </location>
</feature>
<dbReference type="SUPFAM" id="SSF63829">
    <property type="entry name" value="Calcium-dependent phosphotriesterase"/>
    <property type="match status" value="1"/>
</dbReference>
<dbReference type="Gene3D" id="2.130.10.10">
    <property type="entry name" value="YVTN repeat-like/Quinoprotein amine dehydrogenase"/>
    <property type="match status" value="1"/>
</dbReference>
<organism evidence="3 4">
    <name type="scientific">[Torrubiella] hemipterigena</name>
    <dbReference type="NCBI Taxonomy" id="1531966"/>
    <lineage>
        <taxon>Eukaryota</taxon>
        <taxon>Fungi</taxon>
        <taxon>Dikarya</taxon>
        <taxon>Ascomycota</taxon>
        <taxon>Pezizomycotina</taxon>
        <taxon>Sordariomycetes</taxon>
        <taxon>Hypocreomycetidae</taxon>
        <taxon>Hypocreales</taxon>
        <taxon>Clavicipitaceae</taxon>
        <taxon>Clavicipitaceae incertae sedis</taxon>
        <taxon>'Torrubiella' clade</taxon>
    </lineage>
</organism>
<dbReference type="Proteomes" id="UP000039046">
    <property type="component" value="Unassembled WGS sequence"/>
</dbReference>
<feature type="region of interest" description="Disordered" evidence="1">
    <location>
        <begin position="285"/>
        <end position="402"/>
    </location>
</feature>
<dbReference type="InterPro" id="IPR015943">
    <property type="entry name" value="WD40/YVTN_repeat-like_dom_sf"/>
</dbReference>
<dbReference type="STRING" id="1531966.A0A0A1T3V3"/>
<dbReference type="HOGENOM" id="CLU_475019_0_0_1"/>
<keyword evidence="4" id="KW-1185">Reference proteome</keyword>
<dbReference type="AlphaFoldDB" id="A0A0A1T3V3"/>
<feature type="signal peptide" evidence="2">
    <location>
        <begin position="1"/>
        <end position="23"/>
    </location>
</feature>
<dbReference type="OrthoDB" id="10006285at2759"/>
<keyword evidence="2" id="KW-0732">Signal</keyword>
<evidence type="ECO:0000256" key="2">
    <source>
        <dbReference type="SAM" id="SignalP"/>
    </source>
</evidence>
<evidence type="ECO:0008006" key="5">
    <source>
        <dbReference type="Google" id="ProtNLM"/>
    </source>
</evidence>